<dbReference type="AlphaFoldDB" id="A0A562K4H4"/>
<gene>
    <name evidence="1" type="ORF">IQ17_07512</name>
</gene>
<reference evidence="1 2" key="1">
    <citation type="journal article" date="2015" name="Stand. Genomic Sci.">
        <title>Genomic Encyclopedia of Bacterial and Archaeal Type Strains, Phase III: the genomes of soil and plant-associated and newly described type strains.</title>
        <authorList>
            <person name="Whitman W.B."/>
            <person name="Woyke T."/>
            <person name="Klenk H.P."/>
            <person name="Zhou Y."/>
            <person name="Lilburn T.G."/>
            <person name="Beck B.J."/>
            <person name="De Vos P."/>
            <person name="Vandamme P."/>
            <person name="Eisen J.A."/>
            <person name="Garrity G."/>
            <person name="Hugenholtz P."/>
            <person name="Kyrpides N.C."/>
        </authorList>
    </citation>
    <scope>NUCLEOTIDE SEQUENCE [LARGE SCALE GENOMIC DNA]</scope>
    <source>
        <strain evidence="1 2">CGMCC 1.10947</strain>
    </source>
</reference>
<dbReference type="EMBL" id="VLKL01000082">
    <property type="protein sequence ID" value="TWH90307.1"/>
    <property type="molecule type" value="Genomic_DNA"/>
</dbReference>
<evidence type="ECO:0000313" key="1">
    <source>
        <dbReference type="EMBL" id="TWH90307.1"/>
    </source>
</evidence>
<sequence>MTKRFAIRSDEPITVDTLERCLDCLAILMDQSPQGGEVYLPIFERLESELATAKAKEDMMERARVRAARFMQEHSIKK</sequence>
<name>A0A562K4H4_9BRAD</name>
<evidence type="ECO:0000313" key="2">
    <source>
        <dbReference type="Proteomes" id="UP000317176"/>
    </source>
</evidence>
<comment type="caution">
    <text evidence="1">The sequence shown here is derived from an EMBL/GenBank/DDBJ whole genome shotgun (WGS) entry which is preliminary data.</text>
</comment>
<protein>
    <submittedName>
        <fullName evidence="1">Uncharacterized protein</fullName>
    </submittedName>
</protein>
<proteinExistence type="predicted"/>
<keyword evidence="2" id="KW-1185">Reference proteome</keyword>
<accession>A0A562K4H4</accession>
<dbReference type="Proteomes" id="UP000317176">
    <property type="component" value="Unassembled WGS sequence"/>
</dbReference>
<organism evidence="1 2">
    <name type="scientific">Bradyrhizobium daqingense</name>
    <dbReference type="NCBI Taxonomy" id="993502"/>
    <lineage>
        <taxon>Bacteria</taxon>
        <taxon>Pseudomonadati</taxon>
        <taxon>Pseudomonadota</taxon>
        <taxon>Alphaproteobacteria</taxon>
        <taxon>Hyphomicrobiales</taxon>
        <taxon>Nitrobacteraceae</taxon>
        <taxon>Bradyrhizobium</taxon>
    </lineage>
</organism>